<sequence length="108" mass="11234">MTRLMKIIHLAALTAASALVLATTTEAQTPRSCAPRDHVVLRLADGYGETRQSMGLGEDNAVIEVFASDQTGSWTITVTGTNGVTCLVASGQGFEELAEGLPAKGKDA</sequence>
<name>A0ABM9X7L6_9RHOB</name>
<feature type="chain" id="PRO_5045547638" evidence="1">
    <location>
        <begin position="23"/>
        <end position="108"/>
    </location>
</feature>
<proteinExistence type="predicted"/>
<comment type="caution">
    <text evidence="2">The sequence shown here is derived from an EMBL/GenBank/DDBJ whole genome shotgun (WGS) entry which is preliminary data.</text>
</comment>
<organism evidence="2 3">
    <name type="scientific">Sulfitobacter indolifex HEL-45</name>
    <dbReference type="NCBI Taxonomy" id="391624"/>
    <lineage>
        <taxon>Bacteria</taxon>
        <taxon>Pseudomonadati</taxon>
        <taxon>Pseudomonadota</taxon>
        <taxon>Alphaproteobacteria</taxon>
        <taxon>Rhodobacterales</taxon>
        <taxon>Roseobacteraceae</taxon>
        <taxon>Sulfitobacter</taxon>
    </lineage>
</organism>
<dbReference type="RefSeq" id="WP_007117567.1">
    <property type="nucleotide sequence ID" value="NZ_ABID01000001.1"/>
</dbReference>
<keyword evidence="1" id="KW-0732">Signal</keyword>
<protein>
    <submittedName>
        <fullName evidence="2">Uncharacterized protein</fullName>
    </submittedName>
</protein>
<evidence type="ECO:0000313" key="2">
    <source>
        <dbReference type="EMBL" id="EDQ05497.1"/>
    </source>
</evidence>
<evidence type="ECO:0000313" key="3">
    <source>
        <dbReference type="Proteomes" id="UP000003257"/>
    </source>
</evidence>
<evidence type="ECO:0000256" key="1">
    <source>
        <dbReference type="SAM" id="SignalP"/>
    </source>
</evidence>
<keyword evidence="3" id="KW-1185">Reference proteome</keyword>
<dbReference type="Proteomes" id="UP000003257">
    <property type="component" value="Unassembled WGS sequence"/>
</dbReference>
<feature type="signal peptide" evidence="1">
    <location>
        <begin position="1"/>
        <end position="22"/>
    </location>
</feature>
<gene>
    <name evidence="2" type="ORF">OIHEL45_01765</name>
</gene>
<dbReference type="EMBL" id="ABID01000001">
    <property type="protein sequence ID" value="EDQ05497.1"/>
    <property type="molecule type" value="Genomic_DNA"/>
</dbReference>
<accession>A0ABM9X7L6</accession>
<reference evidence="2 3" key="1">
    <citation type="submission" date="2007-11" db="EMBL/GenBank/DDBJ databases">
        <authorList>
            <person name="Wagner-Dobler I."/>
            <person name="Ferriera S."/>
            <person name="Johnson J."/>
            <person name="Kravitz S."/>
            <person name="Beeson K."/>
            <person name="Sutton G."/>
            <person name="Rogers Y.-H."/>
            <person name="Friedman R."/>
            <person name="Frazier M."/>
            <person name="Venter J.C."/>
        </authorList>
    </citation>
    <scope>NUCLEOTIDE SEQUENCE [LARGE SCALE GENOMIC DNA]</scope>
    <source>
        <strain evidence="2 3">HEL-45</strain>
    </source>
</reference>